<name>A0ABR9JVB6_9ACTN</name>
<sequence>MVIGVLVCGILAYAIFDVVWTFARRRKARAAAAALAAAAAAAEARAVAAWADELETVESILWTEADQRWLESRRISLPT</sequence>
<proteinExistence type="predicted"/>
<accession>A0ABR9JVB6</accession>
<dbReference type="Proteomes" id="UP000627838">
    <property type="component" value="Unassembled WGS sequence"/>
</dbReference>
<dbReference type="EMBL" id="JADBDZ010000001">
    <property type="protein sequence ID" value="MBE1534514.1"/>
    <property type="molecule type" value="Genomic_DNA"/>
</dbReference>
<evidence type="ECO:0000313" key="1">
    <source>
        <dbReference type="EMBL" id="MBE1534514.1"/>
    </source>
</evidence>
<dbReference type="RefSeq" id="WP_192760874.1">
    <property type="nucleotide sequence ID" value="NZ_JADBDZ010000001.1"/>
</dbReference>
<keyword evidence="2" id="KW-1185">Reference proteome</keyword>
<organism evidence="1 2">
    <name type="scientific">Actinomadura algeriensis</name>
    <dbReference type="NCBI Taxonomy" id="1679523"/>
    <lineage>
        <taxon>Bacteria</taxon>
        <taxon>Bacillati</taxon>
        <taxon>Actinomycetota</taxon>
        <taxon>Actinomycetes</taxon>
        <taxon>Streptosporangiales</taxon>
        <taxon>Thermomonosporaceae</taxon>
        <taxon>Actinomadura</taxon>
    </lineage>
</organism>
<protein>
    <submittedName>
        <fullName evidence="1">Type II secretory pathway pseudopilin PulG</fullName>
    </submittedName>
</protein>
<gene>
    <name evidence="1" type="ORF">H4W34_004347</name>
</gene>
<evidence type="ECO:0000313" key="2">
    <source>
        <dbReference type="Proteomes" id="UP000627838"/>
    </source>
</evidence>
<reference evidence="1 2" key="1">
    <citation type="submission" date="2020-10" db="EMBL/GenBank/DDBJ databases">
        <title>Sequencing the genomes of 1000 actinobacteria strains.</title>
        <authorList>
            <person name="Klenk H.-P."/>
        </authorList>
    </citation>
    <scope>NUCLEOTIDE SEQUENCE [LARGE SCALE GENOMIC DNA]</scope>
    <source>
        <strain evidence="1 2">DSM 46744</strain>
    </source>
</reference>
<comment type="caution">
    <text evidence="1">The sequence shown here is derived from an EMBL/GenBank/DDBJ whole genome shotgun (WGS) entry which is preliminary data.</text>
</comment>